<dbReference type="GO" id="GO:0042597">
    <property type="term" value="C:periplasmic space"/>
    <property type="evidence" value="ECO:0007669"/>
    <property type="project" value="InterPro"/>
</dbReference>
<proteinExistence type="predicted"/>
<dbReference type="GO" id="GO:0016829">
    <property type="term" value="F:lyase activity"/>
    <property type="evidence" value="ECO:0007669"/>
    <property type="project" value="UniProtKB-KW"/>
</dbReference>
<dbReference type="AlphaFoldDB" id="A0AAF1BJM8"/>
<keyword evidence="1 3" id="KW-0732">Signal</keyword>
<evidence type="ECO:0000313" key="5">
    <source>
        <dbReference type="EMBL" id="WOO80055.1"/>
    </source>
</evidence>
<accession>A0AAF1BJM8</accession>
<evidence type="ECO:0000256" key="3">
    <source>
        <dbReference type="SAM" id="SignalP"/>
    </source>
</evidence>
<evidence type="ECO:0000313" key="6">
    <source>
        <dbReference type="Proteomes" id="UP000827549"/>
    </source>
</evidence>
<dbReference type="InterPro" id="IPR008397">
    <property type="entry name" value="Alginate_lyase_dom"/>
</dbReference>
<dbReference type="SUPFAM" id="SSF48230">
    <property type="entry name" value="Chondroitin AC/alginate lyase"/>
    <property type="match status" value="1"/>
</dbReference>
<dbReference type="InterPro" id="IPR008929">
    <property type="entry name" value="Chondroitin_lyas"/>
</dbReference>
<dbReference type="Gene3D" id="1.50.10.100">
    <property type="entry name" value="Chondroitin AC/alginate lyase"/>
    <property type="match status" value="1"/>
</dbReference>
<name>A0AAF1BJM8_9TREE</name>
<evidence type="ECO:0000256" key="2">
    <source>
        <dbReference type="ARBA" id="ARBA00023239"/>
    </source>
</evidence>
<feature type="chain" id="PRO_5042297315" description="Alginate lyase domain-containing protein" evidence="3">
    <location>
        <begin position="22"/>
        <end position="484"/>
    </location>
</feature>
<evidence type="ECO:0000259" key="4">
    <source>
        <dbReference type="Pfam" id="PF05426"/>
    </source>
</evidence>
<gene>
    <name evidence="5" type="ORF">LOC62_03G003568</name>
</gene>
<protein>
    <recommendedName>
        <fullName evidence="4">Alginate lyase domain-containing protein</fullName>
    </recommendedName>
</protein>
<dbReference type="Proteomes" id="UP000827549">
    <property type="component" value="Chromosome 3"/>
</dbReference>
<organism evidence="5 6">
    <name type="scientific">Vanrija pseudolonga</name>
    <dbReference type="NCBI Taxonomy" id="143232"/>
    <lineage>
        <taxon>Eukaryota</taxon>
        <taxon>Fungi</taxon>
        <taxon>Dikarya</taxon>
        <taxon>Basidiomycota</taxon>
        <taxon>Agaricomycotina</taxon>
        <taxon>Tremellomycetes</taxon>
        <taxon>Trichosporonales</taxon>
        <taxon>Trichosporonaceae</taxon>
        <taxon>Vanrija</taxon>
    </lineage>
</organism>
<feature type="domain" description="Alginate lyase" evidence="4">
    <location>
        <begin position="73"/>
        <end position="359"/>
    </location>
</feature>
<dbReference type="GeneID" id="87806810"/>
<keyword evidence="6" id="KW-1185">Reference proteome</keyword>
<reference evidence="5" key="1">
    <citation type="submission" date="2023-10" db="EMBL/GenBank/DDBJ databases">
        <authorList>
            <person name="Noh H."/>
        </authorList>
    </citation>
    <scope>NUCLEOTIDE SEQUENCE</scope>
    <source>
        <strain evidence="5">DUCC4014</strain>
    </source>
</reference>
<dbReference type="RefSeq" id="XP_062626087.1">
    <property type="nucleotide sequence ID" value="XM_062770103.1"/>
</dbReference>
<dbReference type="EMBL" id="CP086716">
    <property type="protein sequence ID" value="WOO80055.1"/>
    <property type="molecule type" value="Genomic_DNA"/>
</dbReference>
<keyword evidence="2" id="KW-0456">Lyase</keyword>
<sequence length="484" mass="52258">MLASAHVLAVAALALAPAALGVTNYADDFVAPKTILQAGFDERTILAQQTLVQWSNSLNGKAAKMANGTWAVVNKNYLAPSGDPHDYMSWRPYFWPDCSQAGNTTELTYDEIFKQCEFKNEDGHLNPNARLINNIGDFDDLANAVWFNALTWGVTRSPTYSKRAIQYLDTWFLNPDTKMNPNLNYAQMTGGKDGQTGSHTGILDLKPMAKIASGILLFREGNAEGWNSTFDGQLQDWVKEYIGWITTNKIALEEKAAPNNHGSFYYTQLAALYLIAGDNDNAIATAKEYFEGKFTSQILENGDQPLESARTRPYHYLAYNLAAIVTTGRIAEYAGANFWNSTATSGAGIEKAAEFAMAYPPGVDKVDELFPIIGAIGSIFGDPDNKYADWLNTQSQGKYVSDASFLWNQPLSDSGNGKGSYITFAGVGGTNTLSAGATPTGGTAKKGANPSASLAAMTSAAGVKATYSWQLLFVGTSLSAMLLL</sequence>
<evidence type="ECO:0000256" key="1">
    <source>
        <dbReference type="ARBA" id="ARBA00022729"/>
    </source>
</evidence>
<feature type="signal peptide" evidence="3">
    <location>
        <begin position="1"/>
        <end position="21"/>
    </location>
</feature>
<dbReference type="Pfam" id="PF05426">
    <property type="entry name" value="Alginate_lyase"/>
    <property type="match status" value="1"/>
</dbReference>